<organism evidence="1 2">
    <name type="scientific">Vararia minispora EC-137</name>
    <dbReference type="NCBI Taxonomy" id="1314806"/>
    <lineage>
        <taxon>Eukaryota</taxon>
        <taxon>Fungi</taxon>
        <taxon>Dikarya</taxon>
        <taxon>Basidiomycota</taxon>
        <taxon>Agaricomycotina</taxon>
        <taxon>Agaricomycetes</taxon>
        <taxon>Russulales</taxon>
        <taxon>Lachnocladiaceae</taxon>
        <taxon>Vararia</taxon>
    </lineage>
</organism>
<accession>A0ACB8QAC8</accession>
<reference evidence="1" key="2">
    <citation type="journal article" date="2022" name="New Phytol.">
        <title>Evolutionary transition to the ectomycorrhizal habit in the genomes of a hyperdiverse lineage of mushroom-forming fungi.</title>
        <authorList>
            <person name="Looney B."/>
            <person name="Miyauchi S."/>
            <person name="Morin E."/>
            <person name="Drula E."/>
            <person name="Courty P.E."/>
            <person name="Kohler A."/>
            <person name="Kuo A."/>
            <person name="LaButti K."/>
            <person name="Pangilinan J."/>
            <person name="Lipzen A."/>
            <person name="Riley R."/>
            <person name="Andreopoulos W."/>
            <person name="He G."/>
            <person name="Johnson J."/>
            <person name="Nolan M."/>
            <person name="Tritt A."/>
            <person name="Barry K.W."/>
            <person name="Grigoriev I.V."/>
            <person name="Nagy L.G."/>
            <person name="Hibbett D."/>
            <person name="Henrissat B."/>
            <person name="Matheny P.B."/>
            <person name="Labbe J."/>
            <person name="Martin F.M."/>
        </authorList>
    </citation>
    <scope>NUCLEOTIDE SEQUENCE</scope>
    <source>
        <strain evidence="1">EC-137</strain>
    </source>
</reference>
<dbReference type="EMBL" id="MU273730">
    <property type="protein sequence ID" value="KAI0028692.1"/>
    <property type="molecule type" value="Genomic_DNA"/>
</dbReference>
<gene>
    <name evidence="1" type="ORF">K488DRAFT_57957</name>
</gene>
<name>A0ACB8QAC8_9AGAM</name>
<dbReference type="Proteomes" id="UP000814128">
    <property type="component" value="Unassembled WGS sequence"/>
</dbReference>
<reference evidence="1" key="1">
    <citation type="submission" date="2021-02" db="EMBL/GenBank/DDBJ databases">
        <authorList>
            <consortium name="DOE Joint Genome Institute"/>
            <person name="Ahrendt S."/>
            <person name="Looney B.P."/>
            <person name="Miyauchi S."/>
            <person name="Morin E."/>
            <person name="Drula E."/>
            <person name="Courty P.E."/>
            <person name="Chicoki N."/>
            <person name="Fauchery L."/>
            <person name="Kohler A."/>
            <person name="Kuo A."/>
            <person name="Labutti K."/>
            <person name="Pangilinan J."/>
            <person name="Lipzen A."/>
            <person name="Riley R."/>
            <person name="Andreopoulos W."/>
            <person name="He G."/>
            <person name="Johnson J."/>
            <person name="Barry K.W."/>
            <person name="Grigoriev I.V."/>
            <person name="Nagy L."/>
            <person name="Hibbett D."/>
            <person name="Henrissat B."/>
            <person name="Matheny P.B."/>
            <person name="Labbe J."/>
            <person name="Martin F."/>
        </authorList>
    </citation>
    <scope>NUCLEOTIDE SEQUENCE</scope>
    <source>
        <strain evidence="1">EC-137</strain>
    </source>
</reference>
<evidence type="ECO:0000313" key="2">
    <source>
        <dbReference type="Proteomes" id="UP000814128"/>
    </source>
</evidence>
<comment type="caution">
    <text evidence="1">The sequence shown here is derived from an EMBL/GenBank/DDBJ whole genome shotgun (WGS) entry which is preliminary data.</text>
</comment>
<evidence type="ECO:0000313" key="1">
    <source>
        <dbReference type="EMBL" id="KAI0028692.1"/>
    </source>
</evidence>
<keyword evidence="2" id="KW-1185">Reference proteome</keyword>
<protein>
    <submittedName>
        <fullName evidence="1">Uncharacterized protein</fullName>
    </submittedName>
</protein>
<sequence length="518" mass="58760">MADRYAQYSDLSEDDIANVMNEIRVYETAVTAVDAEIQELAKQAAILRHKKNRFMELIAQCRGRITLALRVPDEILAVIFEHCSASGWYRAPLTLSHVCRKWRQAAMTPSVFSRVHLWSDSRDPVAKTQLWLSRALNAHLYITVDIDVIDEHVLSALDLLVNRADQWVSFELNTRHITQANDILSLCTRPIPRLFHLSLSCLDEGDDLINGSPGISVLVTVFNDAPNLRTVDIFTNRFPPQYPMQVHNLSLQLHPSATTWLAEAAMAMPFSHLSNLPSLVSLVLTTPFDYGSLFDDTTPMTTLPHLEHLTLNSHRASMEILRYITAPRLRSLRIRSTEPPLSHPHEPTGLALLQFLRNSSPPLNHLELHDVDIPLGDYLESFTLLPALETLRLHETEIPDEAFIALHGSTGLCPNLIRLDLRWCEQLAGSALVDFVASRRSPHYRPIEFIRVINCAVVKENDVLALARMTTCSVVVKEVDDYCRSKGCCNNARYRQRMRLRHINELSDQEEPLDLILN</sequence>
<proteinExistence type="predicted"/>